<organism evidence="5 6">
    <name type="scientific">Pseudomonas fluorescens</name>
    <dbReference type="NCBI Taxonomy" id="294"/>
    <lineage>
        <taxon>Bacteria</taxon>
        <taxon>Pseudomonadati</taxon>
        <taxon>Pseudomonadota</taxon>
        <taxon>Gammaproteobacteria</taxon>
        <taxon>Pseudomonadales</taxon>
        <taxon>Pseudomonadaceae</taxon>
        <taxon>Pseudomonas</taxon>
    </lineage>
</organism>
<dbReference type="GO" id="GO:0016706">
    <property type="term" value="F:2-oxoglutarate-dependent dioxygenase activity"/>
    <property type="evidence" value="ECO:0007669"/>
    <property type="project" value="UniProtKB-ARBA"/>
</dbReference>
<sequence>MNSSVSLRDLRGQTLTASGLGVHLPDETPLAAVRQAVLDHGVTLLRNVHFDEDSFRQFVESLGDKVSYDEGNANVGYGFADILKLDGTHDKEKVITGRGSLPLHTDGILLGTQVDLIILYAADVANIDEDGATVVCDQLAAWKDMPDSLRQPLLDGRLEYLAFERGYFATVPEGWYPISTFRDYGRVRSLNLALPFDSQVKASWDVRVPGLSEDASAAWFAELERHLTADPYLYCHRWRKGDLLIIDNQRTLHGRRGLLPNTCRKLLRGQVTFEAIASAPGAALESA</sequence>
<keyword evidence="2" id="KW-0560">Oxidoreductase</keyword>
<dbReference type="AlphaFoldDB" id="A0A0N7H229"/>
<proteinExistence type="predicted"/>
<comment type="cofactor">
    <cofactor evidence="1">
        <name>Fe(2+)</name>
        <dbReference type="ChEBI" id="CHEBI:29033"/>
    </cofactor>
</comment>
<evidence type="ECO:0000313" key="6">
    <source>
        <dbReference type="Proteomes" id="UP000059425"/>
    </source>
</evidence>
<dbReference type="GO" id="GO:0017000">
    <property type="term" value="P:antibiotic biosynthetic process"/>
    <property type="evidence" value="ECO:0007669"/>
    <property type="project" value="UniProtKB-KW"/>
</dbReference>
<dbReference type="InterPro" id="IPR003819">
    <property type="entry name" value="TauD/TfdA-like"/>
</dbReference>
<evidence type="ECO:0000256" key="1">
    <source>
        <dbReference type="ARBA" id="ARBA00001954"/>
    </source>
</evidence>
<gene>
    <name evidence="5" type="ORF">AO356_12430</name>
</gene>
<protein>
    <recommendedName>
        <fullName evidence="4">TauD/TfdA-like domain-containing protein</fullName>
    </recommendedName>
</protein>
<dbReference type="InterPro" id="IPR050411">
    <property type="entry name" value="AlphaKG_dependent_hydroxylases"/>
</dbReference>
<dbReference type="RefSeq" id="WP_060740046.1">
    <property type="nucleotide sequence ID" value="NZ_CP012831.1"/>
</dbReference>
<dbReference type="SUPFAM" id="SSF51197">
    <property type="entry name" value="Clavaminate synthase-like"/>
    <property type="match status" value="1"/>
</dbReference>
<dbReference type="PANTHER" id="PTHR10696">
    <property type="entry name" value="GAMMA-BUTYROBETAINE HYDROXYLASE-RELATED"/>
    <property type="match status" value="1"/>
</dbReference>
<dbReference type="Gene3D" id="3.60.130.10">
    <property type="entry name" value="Clavaminate synthase-like"/>
    <property type="match status" value="1"/>
</dbReference>
<evidence type="ECO:0000313" key="5">
    <source>
        <dbReference type="EMBL" id="ALI07588.1"/>
    </source>
</evidence>
<accession>A0A0N7H229</accession>
<dbReference type="OrthoDB" id="581608at2"/>
<dbReference type="Proteomes" id="UP000059425">
    <property type="component" value="Chromosome"/>
</dbReference>
<evidence type="ECO:0000256" key="3">
    <source>
        <dbReference type="ARBA" id="ARBA00023194"/>
    </source>
</evidence>
<keyword evidence="3" id="KW-0045">Antibiotic biosynthesis</keyword>
<reference evidence="5 6" key="2">
    <citation type="journal article" date="2018" name="Nature">
        <title>Mutant phenotypes for thousands of bacterial genes of unknown function.</title>
        <authorList>
            <person name="Price M.N."/>
            <person name="Wetmore K.M."/>
            <person name="Waters R.J."/>
            <person name="Callaghan M."/>
            <person name="Ray J."/>
            <person name="Liu H."/>
            <person name="Kuehl J.V."/>
            <person name="Melnyk R.A."/>
            <person name="Lamson J.S."/>
            <person name="Suh Y."/>
            <person name="Carlson H.K."/>
            <person name="Esquivel Z."/>
            <person name="Sadeeshkumar H."/>
            <person name="Chakraborty R."/>
            <person name="Zane G.M."/>
            <person name="Rubin B.E."/>
            <person name="Wall J.D."/>
            <person name="Visel A."/>
            <person name="Bristow J."/>
            <person name="Blow M.J."/>
            <person name="Arkin A.P."/>
            <person name="Deutschbauer A.M."/>
        </authorList>
    </citation>
    <scope>NUCLEOTIDE SEQUENCE [LARGE SCALE GENOMIC DNA]</scope>
    <source>
        <strain evidence="5 6">FW300-N2C3</strain>
    </source>
</reference>
<feature type="domain" description="TauD/TfdA-like" evidence="4">
    <location>
        <begin position="17"/>
        <end position="269"/>
    </location>
</feature>
<name>A0A0N7H229_PSEFL</name>
<dbReference type="PANTHER" id="PTHR10696:SF56">
    <property type="entry name" value="TAUD_TFDA-LIKE DOMAIN-CONTAINING PROTEIN"/>
    <property type="match status" value="1"/>
</dbReference>
<evidence type="ECO:0000256" key="2">
    <source>
        <dbReference type="ARBA" id="ARBA00023002"/>
    </source>
</evidence>
<dbReference type="InterPro" id="IPR042098">
    <property type="entry name" value="TauD-like_sf"/>
</dbReference>
<dbReference type="Pfam" id="PF02668">
    <property type="entry name" value="TauD"/>
    <property type="match status" value="1"/>
</dbReference>
<dbReference type="EMBL" id="CP012831">
    <property type="protein sequence ID" value="ALI07588.1"/>
    <property type="molecule type" value="Genomic_DNA"/>
</dbReference>
<evidence type="ECO:0000259" key="4">
    <source>
        <dbReference type="Pfam" id="PF02668"/>
    </source>
</evidence>
<reference evidence="6" key="1">
    <citation type="submission" date="2015-09" db="EMBL/GenBank/DDBJ databases">
        <title>Whole genome sequence of Pseudomonas fluorescens FW300-N2C3.</title>
        <authorList>
            <person name="Ray J."/>
            <person name="Melnyk R."/>
            <person name="Deutschbauer A."/>
        </authorList>
    </citation>
    <scope>NUCLEOTIDE SEQUENCE [LARGE SCALE GENOMIC DNA]</scope>
    <source>
        <strain evidence="6">FW300-N2C3</strain>
    </source>
</reference>